<organism evidence="4 5">
    <name type="scientific">Piscinibacter gummiphilus</name>
    <dbReference type="NCBI Taxonomy" id="946333"/>
    <lineage>
        <taxon>Bacteria</taxon>
        <taxon>Pseudomonadati</taxon>
        <taxon>Pseudomonadota</taxon>
        <taxon>Betaproteobacteria</taxon>
        <taxon>Burkholderiales</taxon>
        <taxon>Sphaerotilaceae</taxon>
        <taxon>Piscinibacter</taxon>
    </lineage>
</organism>
<dbReference type="OrthoDB" id="9805159at2"/>
<keyword evidence="5" id="KW-1185">Reference proteome</keyword>
<protein>
    <submittedName>
        <fullName evidence="4">Alpha-amylase</fullName>
    </submittedName>
</protein>
<reference evidence="4 5" key="1">
    <citation type="submission" date="2016-04" db="EMBL/GenBank/DDBJ databases">
        <title>Complete genome sequence of natural rubber-degrading, novel Gram-negative bacterium, Rhizobacter gummiphilus strain NS21.</title>
        <authorList>
            <person name="Tabata M."/>
            <person name="Kasai D."/>
            <person name="Fukuda M."/>
        </authorList>
    </citation>
    <scope>NUCLEOTIDE SEQUENCE [LARGE SCALE GENOMIC DNA]</scope>
    <source>
        <strain evidence="4 5">NS21</strain>
    </source>
</reference>
<evidence type="ECO:0000313" key="5">
    <source>
        <dbReference type="Proteomes" id="UP000193427"/>
    </source>
</evidence>
<dbReference type="Gene3D" id="3.20.20.80">
    <property type="entry name" value="Glycosidases"/>
    <property type="match status" value="1"/>
</dbReference>
<accession>A0A1W6L4S8</accession>
<keyword evidence="3" id="KW-0732">Signal</keyword>
<dbReference type="Proteomes" id="UP000193427">
    <property type="component" value="Chromosome"/>
</dbReference>
<evidence type="ECO:0000256" key="3">
    <source>
        <dbReference type="SAM" id="SignalP"/>
    </source>
</evidence>
<dbReference type="STRING" id="946333.A4W93_04195"/>
<evidence type="ECO:0000256" key="2">
    <source>
        <dbReference type="SAM" id="MobiDB-lite"/>
    </source>
</evidence>
<sequence>MPLAPSLRTLVCATSLLILQACGGGGGGDTAPAPAPPPPSPSSGSQPSDPMAAVTVNDPGSALPAHWQTGVFAQIFVRSYQDSDGDGQGDLKGLRSRLPYLKSLGVSGLWLMPVTNSQDHDHGYAVTDYRGIERDYGSLADFDALVAEAHRLGIGIVMDYVMNHSAADHALFQSSKASRTSPYRDWYVWKDSLPGGWNIYGKNPWYTLATTTGAYFAGFWDQMPDWNLRTPAVVAYHHDSLRFWLNRGVDGFRFDATANLVENGPQAWEAQPENLPLMRDVRTVLDAYHQRFMVCEAPPAVDANNAACGSAFAFGHQQQVIAAARGEAWAVQASASYFPTGQASTKSTLLSNHDTFAGPRPWDQLAGNVAQYKLAAATYLLQPGTPFIYYGEEIGMSRGNIDGDVQLRVPMSWTGDTARAGFTTGTPFRARSANVATNNVAAQENDPNSLLNHYRAMISLRHALPSIARGTYDNPTVNGLVYTFQRTLGDERTVIAINYGTTAATASASGLPATAVLEREFPAGAADAAADAYGNASFTLPPQSVSVFVVGS</sequence>
<dbReference type="EMBL" id="CP015118">
    <property type="protein sequence ID" value="ARN19178.1"/>
    <property type="molecule type" value="Genomic_DNA"/>
</dbReference>
<proteinExistence type="inferred from homology"/>
<evidence type="ECO:0000256" key="1">
    <source>
        <dbReference type="ARBA" id="ARBA00008061"/>
    </source>
</evidence>
<dbReference type="InterPro" id="IPR045857">
    <property type="entry name" value="O16G_dom_2"/>
</dbReference>
<dbReference type="AlphaFoldDB" id="A0A1W6L4S8"/>
<dbReference type="InterPro" id="IPR017853">
    <property type="entry name" value="GH"/>
</dbReference>
<evidence type="ECO:0000313" key="4">
    <source>
        <dbReference type="EMBL" id="ARN19178.1"/>
    </source>
</evidence>
<dbReference type="CDD" id="cd11316">
    <property type="entry name" value="AmyAc_bac2_AmyA"/>
    <property type="match status" value="1"/>
</dbReference>
<dbReference type="SUPFAM" id="SSF51011">
    <property type="entry name" value="Glycosyl hydrolase domain"/>
    <property type="match status" value="1"/>
</dbReference>
<dbReference type="PANTHER" id="PTHR10357">
    <property type="entry name" value="ALPHA-AMYLASE FAMILY MEMBER"/>
    <property type="match status" value="1"/>
</dbReference>
<dbReference type="Gene3D" id="2.60.40.1180">
    <property type="entry name" value="Golgi alpha-mannosidase II"/>
    <property type="match status" value="1"/>
</dbReference>
<comment type="similarity">
    <text evidence="1">Belongs to the glycosyl hydrolase 13 family.</text>
</comment>
<gene>
    <name evidence="4" type="ORF">A4W93_04195</name>
</gene>
<dbReference type="InterPro" id="IPR013780">
    <property type="entry name" value="Glyco_hydro_b"/>
</dbReference>
<dbReference type="RefSeq" id="WP_085749427.1">
    <property type="nucleotide sequence ID" value="NZ_BSPR01000002.1"/>
</dbReference>
<dbReference type="SUPFAM" id="SSF51445">
    <property type="entry name" value="(Trans)glycosidases"/>
    <property type="match status" value="1"/>
</dbReference>
<feature type="region of interest" description="Disordered" evidence="2">
    <location>
        <begin position="26"/>
        <end position="59"/>
    </location>
</feature>
<name>A0A1W6L4S8_9BURK</name>
<dbReference type="Pfam" id="PF00128">
    <property type="entry name" value="Alpha-amylase"/>
    <property type="match status" value="1"/>
</dbReference>
<dbReference type="KEGG" id="rgu:A4W93_04195"/>
<feature type="chain" id="PRO_5043635397" evidence="3">
    <location>
        <begin position="24"/>
        <end position="552"/>
    </location>
</feature>
<dbReference type="PANTHER" id="PTHR10357:SF179">
    <property type="entry name" value="NEUTRAL AND BASIC AMINO ACID TRANSPORT PROTEIN RBAT"/>
    <property type="match status" value="1"/>
</dbReference>
<dbReference type="Gene3D" id="3.90.400.10">
    <property type="entry name" value="Oligo-1,6-glucosidase, Domain 2"/>
    <property type="match status" value="1"/>
</dbReference>
<dbReference type="SMART" id="SM00642">
    <property type="entry name" value="Aamy"/>
    <property type="match status" value="1"/>
</dbReference>
<dbReference type="GO" id="GO:0004556">
    <property type="term" value="F:alpha-amylase activity"/>
    <property type="evidence" value="ECO:0007669"/>
    <property type="project" value="TreeGrafter"/>
</dbReference>
<feature type="signal peptide" evidence="3">
    <location>
        <begin position="1"/>
        <end position="23"/>
    </location>
</feature>
<dbReference type="InterPro" id="IPR006047">
    <property type="entry name" value="GH13_cat_dom"/>
</dbReference>
<dbReference type="GO" id="GO:0009313">
    <property type="term" value="P:oligosaccharide catabolic process"/>
    <property type="evidence" value="ECO:0007669"/>
    <property type="project" value="TreeGrafter"/>
</dbReference>